<organism evidence="6 7">
    <name type="scientific">Sutterella wadsworthensis 2_1_59BFAA</name>
    <dbReference type="NCBI Taxonomy" id="742823"/>
    <lineage>
        <taxon>Bacteria</taxon>
        <taxon>Pseudomonadati</taxon>
        <taxon>Pseudomonadota</taxon>
        <taxon>Betaproteobacteria</taxon>
        <taxon>Burkholderiales</taxon>
        <taxon>Sutterellaceae</taxon>
        <taxon>Sutterella</taxon>
    </lineage>
</organism>
<dbReference type="PANTHER" id="PTHR24960">
    <property type="entry name" value="PHOTOSYSTEM I IRON-SULFUR CENTER-RELATED"/>
    <property type="match status" value="1"/>
</dbReference>
<dbReference type="PROSITE" id="PS51379">
    <property type="entry name" value="4FE4S_FER_2"/>
    <property type="match status" value="2"/>
</dbReference>
<evidence type="ECO:0000313" key="7">
    <source>
        <dbReference type="Proteomes" id="UP000005835"/>
    </source>
</evidence>
<comment type="caution">
    <text evidence="6">The sequence shown here is derived from an EMBL/GenBank/DDBJ whole genome shotgun (WGS) entry which is preliminary data.</text>
</comment>
<keyword evidence="4" id="KW-0411">Iron-sulfur</keyword>
<dbReference type="OrthoDB" id="9816402at2"/>
<dbReference type="eggNOG" id="COG2768">
    <property type="taxonomic scope" value="Bacteria"/>
</dbReference>
<name>K1KKB2_9BURK</name>
<dbReference type="PATRIC" id="fig|742823.3.peg.144"/>
<dbReference type="GO" id="GO:0046872">
    <property type="term" value="F:metal ion binding"/>
    <property type="evidence" value="ECO:0007669"/>
    <property type="project" value="UniProtKB-KW"/>
</dbReference>
<protein>
    <recommendedName>
        <fullName evidence="5">4Fe-4S ferredoxin-type domain-containing protein</fullName>
    </recommendedName>
</protein>
<proteinExistence type="predicted"/>
<dbReference type="Gene3D" id="3.30.70.20">
    <property type="match status" value="1"/>
</dbReference>
<dbReference type="Proteomes" id="UP000005835">
    <property type="component" value="Unassembled WGS sequence"/>
</dbReference>
<dbReference type="SUPFAM" id="SSF54862">
    <property type="entry name" value="4Fe-4S ferredoxins"/>
    <property type="match status" value="1"/>
</dbReference>
<keyword evidence="1" id="KW-0004">4Fe-4S</keyword>
<reference evidence="6 7" key="1">
    <citation type="submission" date="2012-05" db="EMBL/GenBank/DDBJ databases">
        <title>The Genome Sequence of Sutterella wadsworthensis 2_1_59BFAA.</title>
        <authorList>
            <consortium name="The Broad Institute Genome Sequencing Platform"/>
            <person name="Earl A."/>
            <person name="Ward D."/>
            <person name="Feldgarden M."/>
            <person name="Gevers D."/>
            <person name="Daigneault M."/>
            <person name="Strauss J."/>
            <person name="Allen-Vercoe E."/>
            <person name="Walker B."/>
            <person name="Young S.K."/>
            <person name="Zeng Q."/>
            <person name="Gargeya S."/>
            <person name="Fitzgerald M."/>
            <person name="Haas B."/>
            <person name="Abouelleil A."/>
            <person name="Alvarado L."/>
            <person name="Arachchi H.M."/>
            <person name="Berlin A.M."/>
            <person name="Chapman S.B."/>
            <person name="Goldberg J."/>
            <person name="Griggs A."/>
            <person name="Gujja S."/>
            <person name="Hansen M."/>
            <person name="Howarth C."/>
            <person name="Imamovic A."/>
            <person name="Larimer J."/>
            <person name="McCowen C."/>
            <person name="Montmayeur A."/>
            <person name="Murphy C."/>
            <person name="Neiman D."/>
            <person name="Pearson M."/>
            <person name="Priest M."/>
            <person name="Roberts A."/>
            <person name="Saif S."/>
            <person name="Shea T."/>
            <person name="Sisk P."/>
            <person name="Sykes S."/>
            <person name="Wortman J."/>
            <person name="Nusbaum C."/>
            <person name="Birren B."/>
        </authorList>
    </citation>
    <scope>NUCLEOTIDE SEQUENCE [LARGE SCALE GENOMIC DNA]</scope>
    <source>
        <strain evidence="6 7">2_1_59BFAA</strain>
    </source>
</reference>
<dbReference type="SUPFAM" id="SSF52218">
    <property type="entry name" value="Flavoproteins"/>
    <property type="match status" value="1"/>
</dbReference>
<dbReference type="Gene3D" id="3.40.50.360">
    <property type="match status" value="1"/>
</dbReference>
<feature type="domain" description="4Fe-4S ferredoxin-type" evidence="5">
    <location>
        <begin position="180"/>
        <end position="205"/>
    </location>
</feature>
<dbReference type="RefSeq" id="WP_005433159.1">
    <property type="nucleotide sequence ID" value="NZ_JH815513.1"/>
</dbReference>
<dbReference type="GO" id="GO:0051539">
    <property type="term" value="F:4 iron, 4 sulfur cluster binding"/>
    <property type="evidence" value="ECO:0007669"/>
    <property type="project" value="UniProtKB-KW"/>
</dbReference>
<dbReference type="STRING" id="742823.HMPREF9465_00144"/>
<dbReference type="EMBL" id="ADMG01000007">
    <property type="protein sequence ID" value="EKB32129.1"/>
    <property type="molecule type" value="Genomic_DNA"/>
</dbReference>
<sequence length="262" mass="28768">MSPNRIIVARFSPTGRTRRLMSMIAQGLAGTALPVEELDLTDRWEREEARTFGKGDLVFLGVPVYFGRVPLPMQSLAKWTGNGAAAVPVAAYGCRAHEDTLRELAAVLRAAGFVVPAGAAFPVEHSQFPEFGAGRPNEADRFSAGDFARRVFEALRDGTARFAPEFPGEGELRPYPKTGFVPMPDPVCRMCGRCAEVCPMDIIDPFSMRVKDPSQCIGCRACIDACPDSHRNFPEPVLAAMAQVRERIRPACEAPKFPEFFF</sequence>
<feature type="domain" description="4Fe-4S ferredoxin-type" evidence="5">
    <location>
        <begin position="206"/>
        <end position="236"/>
    </location>
</feature>
<dbReference type="InterPro" id="IPR050157">
    <property type="entry name" value="PSI_iron-sulfur_center"/>
</dbReference>
<gene>
    <name evidence="6" type="ORF">HMPREF9465_00144</name>
</gene>
<dbReference type="HOGENOM" id="CLU_069541_0_0_4"/>
<dbReference type="PROSITE" id="PS00198">
    <property type="entry name" value="4FE4S_FER_1"/>
    <property type="match status" value="1"/>
</dbReference>
<dbReference type="InterPro" id="IPR029039">
    <property type="entry name" value="Flavoprotein-like_sf"/>
</dbReference>
<evidence type="ECO:0000256" key="3">
    <source>
        <dbReference type="ARBA" id="ARBA00023004"/>
    </source>
</evidence>
<keyword evidence="7" id="KW-1185">Reference proteome</keyword>
<evidence type="ECO:0000256" key="2">
    <source>
        <dbReference type="ARBA" id="ARBA00022723"/>
    </source>
</evidence>
<dbReference type="Pfam" id="PF12838">
    <property type="entry name" value="Fer4_7"/>
    <property type="match status" value="1"/>
</dbReference>
<accession>K1KKB2</accession>
<keyword evidence="2" id="KW-0479">Metal-binding</keyword>
<evidence type="ECO:0000256" key="1">
    <source>
        <dbReference type="ARBA" id="ARBA00022485"/>
    </source>
</evidence>
<dbReference type="PANTHER" id="PTHR24960:SF79">
    <property type="entry name" value="PHOTOSYSTEM I IRON-SULFUR CENTER"/>
    <property type="match status" value="1"/>
</dbReference>
<evidence type="ECO:0000313" key="6">
    <source>
        <dbReference type="EMBL" id="EKB32129.1"/>
    </source>
</evidence>
<dbReference type="InterPro" id="IPR017900">
    <property type="entry name" value="4Fe4S_Fe_S_CS"/>
</dbReference>
<keyword evidence="3" id="KW-0408">Iron</keyword>
<dbReference type="InterPro" id="IPR017896">
    <property type="entry name" value="4Fe4S_Fe-S-bd"/>
</dbReference>
<evidence type="ECO:0000256" key="4">
    <source>
        <dbReference type="ARBA" id="ARBA00023014"/>
    </source>
</evidence>
<dbReference type="AlphaFoldDB" id="K1KKB2"/>
<evidence type="ECO:0000259" key="5">
    <source>
        <dbReference type="PROSITE" id="PS51379"/>
    </source>
</evidence>